<dbReference type="Gene3D" id="1.10.10.10">
    <property type="entry name" value="Winged helix-like DNA-binding domain superfamily/Winged helix DNA-binding domain"/>
    <property type="match status" value="1"/>
</dbReference>
<dbReference type="AlphaFoldDB" id="A0A9D2SBZ3"/>
<evidence type="ECO:0000256" key="5">
    <source>
        <dbReference type="ARBA" id="ARBA00022763"/>
    </source>
</evidence>
<comment type="subcellular location">
    <subcellularLocation>
        <location evidence="8">Cytoplasm</location>
    </subcellularLocation>
</comment>
<comment type="miscellaneous">
    <text evidence="8">This enzyme catalyzes only one turnover and therefore is not strictly catalytic. According to one definition, an enzyme is a biocatalyst that acts repeatedly and over many reaction cycles.</text>
</comment>
<organism evidence="10 11">
    <name type="scientific">Candidatus Flavonifractor intestinigallinarum</name>
    <dbReference type="NCBI Taxonomy" id="2838586"/>
    <lineage>
        <taxon>Bacteria</taxon>
        <taxon>Bacillati</taxon>
        <taxon>Bacillota</taxon>
        <taxon>Clostridia</taxon>
        <taxon>Eubacteriales</taxon>
        <taxon>Oscillospiraceae</taxon>
        <taxon>Flavonifractor</taxon>
    </lineage>
</organism>
<keyword evidence="6 8" id="KW-0234">DNA repair</keyword>
<evidence type="ECO:0000256" key="4">
    <source>
        <dbReference type="ARBA" id="ARBA00022679"/>
    </source>
</evidence>
<evidence type="ECO:0000256" key="8">
    <source>
        <dbReference type="HAMAP-Rule" id="MF_00772"/>
    </source>
</evidence>
<reference evidence="10" key="1">
    <citation type="journal article" date="2021" name="PeerJ">
        <title>Extensive microbial diversity within the chicken gut microbiome revealed by metagenomics and culture.</title>
        <authorList>
            <person name="Gilroy R."/>
            <person name="Ravi A."/>
            <person name="Getino M."/>
            <person name="Pursley I."/>
            <person name="Horton D.L."/>
            <person name="Alikhan N.F."/>
            <person name="Baker D."/>
            <person name="Gharbi K."/>
            <person name="Hall N."/>
            <person name="Watson M."/>
            <person name="Adriaenssens E.M."/>
            <person name="Foster-Nyarko E."/>
            <person name="Jarju S."/>
            <person name="Secka A."/>
            <person name="Antonio M."/>
            <person name="Oren A."/>
            <person name="Chaudhuri R.R."/>
            <person name="La Ragione R."/>
            <person name="Hildebrand F."/>
            <person name="Pallen M.J."/>
        </authorList>
    </citation>
    <scope>NUCLEOTIDE SEQUENCE</scope>
    <source>
        <strain evidence="10">CHK192-8294</strain>
    </source>
</reference>
<dbReference type="InterPro" id="IPR036388">
    <property type="entry name" value="WH-like_DNA-bd_sf"/>
</dbReference>
<keyword evidence="3 8" id="KW-0489">Methyltransferase</keyword>
<evidence type="ECO:0000256" key="2">
    <source>
        <dbReference type="ARBA" id="ARBA00022490"/>
    </source>
</evidence>
<name>A0A9D2SBZ3_9FIRM</name>
<evidence type="ECO:0000313" key="10">
    <source>
        <dbReference type="EMBL" id="HJB80690.1"/>
    </source>
</evidence>
<evidence type="ECO:0000256" key="1">
    <source>
        <dbReference type="ARBA" id="ARBA00001286"/>
    </source>
</evidence>
<evidence type="ECO:0000256" key="3">
    <source>
        <dbReference type="ARBA" id="ARBA00022603"/>
    </source>
</evidence>
<dbReference type="InterPro" id="IPR001497">
    <property type="entry name" value="MethylDNA_cys_MeTrfase_AS"/>
</dbReference>
<dbReference type="PANTHER" id="PTHR10815:SF5">
    <property type="entry name" value="METHYLATED-DNA--PROTEIN-CYSTEINE METHYLTRANSFERASE"/>
    <property type="match status" value="1"/>
</dbReference>
<dbReference type="GO" id="GO:0006307">
    <property type="term" value="P:DNA alkylation repair"/>
    <property type="evidence" value="ECO:0007669"/>
    <property type="project" value="UniProtKB-UniRule"/>
</dbReference>
<proteinExistence type="inferred from homology"/>
<dbReference type="Pfam" id="PF01035">
    <property type="entry name" value="DNA_binding_1"/>
    <property type="match status" value="1"/>
</dbReference>
<dbReference type="InterPro" id="IPR014048">
    <property type="entry name" value="MethylDNA_cys_MeTrfase_DNA-bd"/>
</dbReference>
<keyword evidence="4 8" id="KW-0808">Transferase</keyword>
<feature type="domain" description="Methylated-DNA-[protein]-cysteine S-methyltransferase DNA binding" evidence="9">
    <location>
        <begin position="89"/>
        <end position="168"/>
    </location>
</feature>
<dbReference type="InterPro" id="IPR023546">
    <property type="entry name" value="MGMT"/>
</dbReference>
<evidence type="ECO:0000256" key="6">
    <source>
        <dbReference type="ARBA" id="ARBA00023204"/>
    </source>
</evidence>
<dbReference type="NCBIfam" id="TIGR00589">
    <property type="entry name" value="ogt"/>
    <property type="match status" value="1"/>
</dbReference>
<comment type="catalytic activity">
    <reaction evidence="7 8">
        <text>a 6-O-methyl-2'-deoxyguanosine in DNA + L-cysteinyl-[protein] = S-methyl-L-cysteinyl-[protein] + a 2'-deoxyguanosine in DNA</text>
        <dbReference type="Rhea" id="RHEA:24000"/>
        <dbReference type="Rhea" id="RHEA-COMP:10131"/>
        <dbReference type="Rhea" id="RHEA-COMP:10132"/>
        <dbReference type="Rhea" id="RHEA-COMP:11367"/>
        <dbReference type="Rhea" id="RHEA-COMP:11368"/>
        <dbReference type="ChEBI" id="CHEBI:29950"/>
        <dbReference type="ChEBI" id="CHEBI:82612"/>
        <dbReference type="ChEBI" id="CHEBI:85445"/>
        <dbReference type="ChEBI" id="CHEBI:85448"/>
        <dbReference type="EC" id="2.1.1.63"/>
    </reaction>
</comment>
<keyword evidence="5 8" id="KW-0227">DNA damage</keyword>
<comment type="function">
    <text evidence="8">Involved in the cellular defense against the biological effects of O6-methylguanine (O6-MeG) and O4-methylthymine (O4-MeT) in DNA. Repairs the methylated nucleobase in DNA by stoichiometrically transferring the methyl group to a cysteine residue in the enzyme. This is a suicide reaction: the enzyme is irreversibly inactivated.</text>
</comment>
<feature type="active site" description="Nucleophile; methyl group acceptor" evidence="8">
    <location>
        <position position="140"/>
    </location>
</feature>
<keyword evidence="2 8" id="KW-0963">Cytoplasm</keyword>
<dbReference type="SUPFAM" id="SSF46767">
    <property type="entry name" value="Methylated DNA-protein cysteine methyltransferase, C-terminal domain"/>
    <property type="match status" value="1"/>
</dbReference>
<evidence type="ECO:0000313" key="11">
    <source>
        <dbReference type="Proteomes" id="UP000823921"/>
    </source>
</evidence>
<dbReference type="PANTHER" id="PTHR10815">
    <property type="entry name" value="METHYLATED-DNA--PROTEIN-CYSTEINE METHYLTRANSFERASE"/>
    <property type="match status" value="1"/>
</dbReference>
<comment type="catalytic activity">
    <reaction evidence="1 8">
        <text>a 4-O-methyl-thymidine in DNA + L-cysteinyl-[protein] = a thymidine in DNA + S-methyl-L-cysteinyl-[protein]</text>
        <dbReference type="Rhea" id="RHEA:53428"/>
        <dbReference type="Rhea" id="RHEA-COMP:10131"/>
        <dbReference type="Rhea" id="RHEA-COMP:10132"/>
        <dbReference type="Rhea" id="RHEA-COMP:13555"/>
        <dbReference type="Rhea" id="RHEA-COMP:13556"/>
        <dbReference type="ChEBI" id="CHEBI:29950"/>
        <dbReference type="ChEBI" id="CHEBI:82612"/>
        <dbReference type="ChEBI" id="CHEBI:137386"/>
        <dbReference type="ChEBI" id="CHEBI:137387"/>
        <dbReference type="EC" id="2.1.1.63"/>
    </reaction>
</comment>
<dbReference type="Proteomes" id="UP000823921">
    <property type="component" value="Unassembled WGS sequence"/>
</dbReference>
<dbReference type="EMBL" id="DWXO01000069">
    <property type="protein sequence ID" value="HJB80690.1"/>
    <property type="molecule type" value="Genomic_DNA"/>
</dbReference>
<dbReference type="GO" id="GO:0003908">
    <property type="term" value="F:methylated-DNA-[protein]-cysteine S-methyltransferase activity"/>
    <property type="evidence" value="ECO:0007669"/>
    <property type="project" value="UniProtKB-UniRule"/>
</dbReference>
<dbReference type="GO" id="GO:0032259">
    <property type="term" value="P:methylation"/>
    <property type="evidence" value="ECO:0007669"/>
    <property type="project" value="UniProtKB-KW"/>
</dbReference>
<sequence>MARAAPFLARSPPWCGGTEVDRIVFDTPVGRMALEEEGGALTALYLPNSPMPPAGEETPLLARGKKELLAYLAGEGRTFDLPLAPKGTPFQQRVWSALADIPYGRTMTYGELARRVGCPRGSRAVGQANHRNPLPILLPCHRVVGANGTLTGYGGGLELKEWLLRLEGML</sequence>
<protein>
    <recommendedName>
        <fullName evidence="8">Methylated-DNA--protein-cysteine methyltransferase</fullName>
        <ecNumber evidence="8">2.1.1.63</ecNumber>
    </recommendedName>
    <alternativeName>
        <fullName evidence="8">6-O-methylguanine-DNA methyltransferase</fullName>
        <shortName evidence="8">MGMT</shortName>
    </alternativeName>
    <alternativeName>
        <fullName evidence="8">O-6-methylguanine-DNA-alkyltransferase</fullName>
    </alternativeName>
</protein>
<dbReference type="InterPro" id="IPR036217">
    <property type="entry name" value="MethylDNA_cys_MeTrfase_DNAb"/>
</dbReference>
<accession>A0A9D2SBZ3</accession>
<reference evidence="10" key="2">
    <citation type="submission" date="2021-04" db="EMBL/GenBank/DDBJ databases">
        <authorList>
            <person name="Gilroy R."/>
        </authorList>
    </citation>
    <scope>NUCLEOTIDE SEQUENCE</scope>
    <source>
        <strain evidence="10">CHK192-8294</strain>
    </source>
</reference>
<gene>
    <name evidence="10" type="ORF">H9712_06875</name>
</gene>
<dbReference type="InterPro" id="IPR036631">
    <property type="entry name" value="MGMT_N_sf"/>
</dbReference>
<dbReference type="EC" id="2.1.1.63" evidence="8"/>
<comment type="caution">
    <text evidence="10">The sequence shown here is derived from an EMBL/GenBank/DDBJ whole genome shotgun (WGS) entry which is preliminary data.</text>
</comment>
<dbReference type="GO" id="GO:0005737">
    <property type="term" value="C:cytoplasm"/>
    <property type="evidence" value="ECO:0007669"/>
    <property type="project" value="UniProtKB-SubCell"/>
</dbReference>
<evidence type="ECO:0000256" key="7">
    <source>
        <dbReference type="ARBA" id="ARBA00049348"/>
    </source>
</evidence>
<dbReference type="HAMAP" id="MF_00772">
    <property type="entry name" value="OGT"/>
    <property type="match status" value="1"/>
</dbReference>
<dbReference type="PROSITE" id="PS00374">
    <property type="entry name" value="MGMT"/>
    <property type="match status" value="1"/>
</dbReference>
<dbReference type="SUPFAM" id="SSF53155">
    <property type="entry name" value="Methylated DNA-protein cysteine methyltransferase domain"/>
    <property type="match status" value="1"/>
</dbReference>
<dbReference type="FunFam" id="1.10.10.10:FF:000337">
    <property type="entry name" value="Methylated-DNA--protein-cysteine methyltransferase"/>
    <property type="match status" value="1"/>
</dbReference>
<evidence type="ECO:0000259" key="9">
    <source>
        <dbReference type="Pfam" id="PF01035"/>
    </source>
</evidence>
<dbReference type="CDD" id="cd06445">
    <property type="entry name" value="ATase"/>
    <property type="match status" value="1"/>
</dbReference>
<dbReference type="Gene3D" id="3.30.160.70">
    <property type="entry name" value="Methylated DNA-protein cysteine methyltransferase domain"/>
    <property type="match status" value="1"/>
</dbReference>
<comment type="similarity">
    <text evidence="8">Belongs to the MGMT family.</text>
</comment>